<dbReference type="InterPro" id="IPR002052">
    <property type="entry name" value="DNA_methylase_N6_adenine_CS"/>
</dbReference>
<dbReference type="InterPro" id="IPR012327">
    <property type="entry name" value="MeTrfase_D12"/>
</dbReference>
<dbReference type="AlphaFoldDB" id="A0A1I2UPC5"/>
<keyword evidence="3" id="KW-0808">Transferase</keyword>
<proteinExistence type="predicted"/>
<dbReference type="Gene3D" id="3.40.50.150">
    <property type="entry name" value="Vaccinia Virus protein VP39"/>
    <property type="match status" value="2"/>
</dbReference>
<keyword evidence="7" id="KW-1185">Reference proteome</keyword>
<sequence length="375" mass="44193">MKKKLRPLLKWTGGKFDEYILFEKYVPGFERYIEPFFGGGGVFFALQPKGAILINDKSTDLINFYRQINQVEFKTALLLYADMWDELEKLASFLWGDCAGAFSKYITHKVELTQLIKGLEHSLNLYLKNKSLLKDEHFILDFDLFKKMLLDSLVDKAKRIKTISAKENRHFTKIELFSHFETGIRGGIYLFFRKILNLHAQKGIQLSAARAAANWYFIREFCYAAMFRFNARGEFNIPYGGITYNKKKFRGKIERIFTDEVAKLFGKSVFSNEDFEYFLNNSNLNERDFIFVDPPYDTEFSEYDRSAFTQKDQERLASFLIKTPAKWMLVIKETSFIRNLYSRPNINIKVFEKNYAYNVRGRNKRGVTHLIIMNY</sequence>
<evidence type="ECO:0000313" key="7">
    <source>
        <dbReference type="Proteomes" id="UP000199666"/>
    </source>
</evidence>
<dbReference type="Proteomes" id="UP000199666">
    <property type="component" value="Unassembled WGS sequence"/>
</dbReference>
<dbReference type="GO" id="GO:0009307">
    <property type="term" value="P:DNA restriction-modification system"/>
    <property type="evidence" value="ECO:0007669"/>
    <property type="project" value="InterPro"/>
</dbReference>
<gene>
    <name evidence="6" type="ORF">SAMN04489864_102175</name>
</gene>
<dbReference type="PRINTS" id="PR00505">
    <property type="entry name" value="D12N6MTFRASE"/>
</dbReference>
<evidence type="ECO:0000313" key="6">
    <source>
        <dbReference type="EMBL" id="SFG76716.1"/>
    </source>
</evidence>
<evidence type="ECO:0000256" key="4">
    <source>
        <dbReference type="ARBA" id="ARBA00022691"/>
    </source>
</evidence>
<dbReference type="GO" id="GO:0032259">
    <property type="term" value="P:methylation"/>
    <property type="evidence" value="ECO:0007669"/>
    <property type="project" value="UniProtKB-KW"/>
</dbReference>
<evidence type="ECO:0000256" key="1">
    <source>
        <dbReference type="ARBA" id="ARBA00011900"/>
    </source>
</evidence>
<reference evidence="6 7" key="1">
    <citation type="submission" date="2016-10" db="EMBL/GenBank/DDBJ databases">
        <authorList>
            <person name="de Groot N.N."/>
        </authorList>
    </citation>
    <scope>NUCLEOTIDE SEQUENCE [LARGE SCALE GENOMIC DNA]</scope>
    <source>
        <strain evidence="6 7">DSM 18684</strain>
    </source>
</reference>
<dbReference type="GO" id="GO:0009007">
    <property type="term" value="F:site-specific DNA-methyltransferase (adenine-specific) activity"/>
    <property type="evidence" value="ECO:0007669"/>
    <property type="project" value="UniProtKB-EC"/>
</dbReference>
<dbReference type="GO" id="GO:0006298">
    <property type="term" value="P:mismatch repair"/>
    <property type="evidence" value="ECO:0007669"/>
    <property type="project" value="TreeGrafter"/>
</dbReference>
<dbReference type="PROSITE" id="PS00092">
    <property type="entry name" value="N6_MTASE"/>
    <property type="match status" value="1"/>
</dbReference>
<dbReference type="OrthoDB" id="9805629at2"/>
<protein>
    <recommendedName>
        <fullName evidence="1">site-specific DNA-methyltransferase (adenine-specific)</fullName>
        <ecNumber evidence="1">2.1.1.72</ecNumber>
    </recommendedName>
</protein>
<dbReference type="PANTHER" id="PTHR30481">
    <property type="entry name" value="DNA ADENINE METHYLASE"/>
    <property type="match status" value="1"/>
</dbReference>
<dbReference type="InterPro" id="IPR029063">
    <property type="entry name" value="SAM-dependent_MTases_sf"/>
</dbReference>
<organism evidence="6 7">
    <name type="scientific">Pedobacter insulae</name>
    <dbReference type="NCBI Taxonomy" id="414048"/>
    <lineage>
        <taxon>Bacteria</taxon>
        <taxon>Pseudomonadati</taxon>
        <taxon>Bacteroidota</taxon>
        <taxon>Sphingobacteriia</taxon>
        <taxon>Sphingobacteriales</taxon>
        <taxon>Sphingobacteriaceae</taxon>
        <taxon>Pedobacter</taxon>
    </lineage>
</organism>
<dbReference type="RefSeq" id="WP_090992234.1">
    <property type="nucleotide sequence ID" value="NZ_FOPP01000002.1"/>
</dbReference>
<evidence type="ECO:0000256" key="2">
    <source>
        <dbReference type="ARBA" id="ARBA00022603"/>
    </source>
</evidence>
<dbReference type="EMBL" id="FOPP01000002">
    <property type="protein sequence ID" value="SFG76716.1"/>
    <property type="molecule type" value="Genomic_DNA"/>
</dbReference>
<dbReference type="Pfam" id="PF02086">
    <property type="entry name" value="MethyltransfD12"/>
    <property type="match status" value="2"/>
</dbReference>
<evidence type="ECO:0000256" key="3">
    <source>
        <dbReference type="ARBA" id="ARBA00022679"/>
    </source>
</evidence>
<keyword evidence="2 6" id="KW-0489">Methyltransferase</keyword>
<dbReference type="SUPFAM" id="SSF53335">
    <property type="entry name" value="S-adenosyl-L-methionine-dependent methyltransferases"/>
    <property type="match status" value="1"/>
</dbReference>
<accession>A0A1I2UPC5</accession>
<evidence type="ECO:0000256" key="5">
    <source>
        <dbReference type="ARBA" id="ARBA00047942"/>
    </source>
</evidence>
<name>A0A1I2UPC5_9SPHI</name>
<dbReference type="PANTHER" id="PTHR30481:SF3">
    <property type="entry name" value="DNA ADENINE METHYLASE"/>
    <property type="match status" value="1"/>
</dbReference>
<comment type="catalytic activity">
    <reaction evidence="5">
        <text>a 2'-deoxyadenosine in DNA + S-adenosyl-L-methionine = an N(6)-methyl-2'-deoxyadenosine in DNA + S-adenosyl-L-homocysteine + H(+)</text>
        <dbReference type="Rhea" id="RHEA:15197"/>
        <dbReference type="Rhea" id="RHEA-COMP:12418"/>
        <dbReference type="Rhea" id="RHEA-COMP:12419"/>
        <dbReference type="ChEBI" id="CHEBI:15378"/>
        <dbReference type="ChEBI" id="CHEBI:57856"/>
        <dbReference type="ChEBI" id="CHEBI:59789"/>
        <dbReference type="ChEBI" id="CHEBI:90615"/>
        <dbReference type="ChEBI" id="CHEBI:90616"/>
        <dbReference type="EC" id="2.1.1.72"/>
    </reaction>
</comment>
<dbReference type="GO" id="GO:1904047">
    <property type="term" value="F:S-adenosyl-L-methionine binding"/>
    <property type="evidence" value="ECO:0007669"/>
    <property type="project" value="TreeGrafter"/>
</dbReference>
<dbReference type="STRING" id="414048.SAMN04489864_102175"/>
<dbReference type="EC" id="2.1.1.72" evidence="1"/>
<keyword evidence="4" id="KW-0949">S-adenosyl-L-methionine</keyword>
<dbReference type="GO" id="GO:0043565">
    <property type="term" value="F:sequence-specific DNA binding"/>
    <property type="evidence" value="ECO:0007669"/>
    <property type="project" value="TreeGrafter"/>
</dbReference>